<protein>
    <submittedName>
        <fullName evidence="1">Uncharacterized protein</fullName>
    </submittedName>
</protein>
<dbReference type="EMBL" id="KN716862">
    <property type="protein sequence ID" value="KJH41268.1"/>
    <property type="molecule type" value="Genomic_DNA"/>
</dbReference>
<gene>
    <name evidence="1" type="ORF">DICVIV_12759</name>
</gene>
<accession>A0A0D8X9N1</accession>
<evidence type="ECO:0000313" key="1">
    <source>
        <dbReference type="EMBL" id="KJH41268.1"/>
    </source>
</evidence>
<name>A0A0D8X9N1_DICVI</name>
<reference evidence="1 2" key="1">
    <citation type="submission" date="2013-11" db="EMBL/GenBank/DDBJ databases">
        <title>Draft genome of the bovine lungworm Dictyocaulus viviparus.</title>
        <authorList>
            <person name="Mitreva M."/>
        </authorList>
    </citation>
    <scope>NUCLEOTIDE SEQUENCE [LARGE SCALE GENOMIC DNA]</scope>
    <source>
        <strain evidence="1 2">HannoverDv2000</strain>
    </source>
</reference>
<dbReference type="Proteomes" id="UP000053766">
    <property type="component" value="Unassembled WGS sequence"/>
</dbReference>
<proteinExistence type="predicted"/>
<evidence type="ECO:0000313" key="2">
    <source>
        <dbReference type="Proteomes" id="UP000053766"/>
    </source>
</evidence>
<reference evidence="2" key="2">
    <citation type="journal article" date="2016" name="Sci. Rep.">
        <title>Dictyocaulus viviparus genome, variome and transcriptome elucidate lungworm biology and support future intervention.</title>
        <authorList>
            <person name="McNulty S.N."/>
            <person name="Strube C."/>
            <person name="Rosa B.A."/>
            <person name="Martin J.C."/>
            <person name="Tyagi R."/>
            <person name="Choi Y.J."/>
            <person name="Wang Q."/>
            <person name="Hallsworth Pepin K."/>
            <person name="Zhang X."/>
            <person name="Ozersky P."/>
            <person name="Wilson R.K."/>
            <person name="Sternberg P.W."/>
            <person name="Gasser R.B."/>
            <person name="Mitreva M."/>
        </authorList>
    </citation>
    <scope>NUCLEOTIDE SEQUENCE [LARGE SCALE GENOMIC DNA]</scope>
    <source>
        <strain evidence="2">HannoverDv2000</strain>
    </source>
</reference>
<sequence length="92" mass="10458">MTHKCLTTAKRRWVLPGKWPKTTGAWWTNYGSVFFSNYNTASVLCLLEDRCLKYILGYTTESMEISQTTTIMFTCLLMLLCKICTSIANAGD</sequence>
<organism evidence="1 2">
    <name type="scientific">Dictyocaulus viviparus</name>
    <name type="common">Bovine lungworm</name>
    <dbReference type="NCBI Taxonomy" id="29172"/>
    <lineage>
        <taxon>Eukaryota</taxon>
        <taxon>Metazoa</taxon>
        <taxon>Ecdysozoa</taxon>
        <taxon>Nematoda</taxon>
        <taxon>Chromadorea</taxon>
        <taxon>Rhabditida</taxon>
        <taxon>Rhabditina</taxon>
        <taxon>Rhabditomorpha</taxon>
        <taxon>Strongyloidea</taxon>
        <taxon>Metastrongylidae</taxon>
        <taxon>Dictyocaulus</taxon>
    </lineage>
</organism>
<keyword evidence="2" id="KW-1185">Reference proteome</keyword>
<dbReference type="AlphaFoldDB" id="A0A0D8X9N1"/>